<dbReference type="GO" id="GO:0016757">
    <property type="term" value="F:glycosyltransferase activity"/>
    <property type="evidence" value="ECO:0007669"/>
    <property type="project" value="InterPro"/>
</dbReference>
<keyword evidence="4" id="KW-1185">Reference proteome</keyword>
<dbReference type="Pfam" id="PF00534">
    <property type="entry name" value="Glycos_transf_1"/>
    <property type="match status" value="1"/>
</dbReference>
<protein>
    <recommendedName>
        <fullName evidence="5">Glycosyl transferase family 1</fullName>
    </recommendedName>
</protein>
<evidence type="ECO:0000313" key="3">
    <source>
        <dbReference type="EMBL" id="AUG47891.1"/>
    </source>
</evidence>
<evidence type="ECO:0000313" key="4">
    <source>
        <dbReference type="Proteomes" id="UP000242917"/>
    </source>
</evidence>
<dbReference type="CDD" id="cd03808">
    <property type="entry name" value="GT4_CapM-like"/>
    <property type="match status" value="1"/>
</dbReference>
<dbReference type="Pfam" id="PF13579">
    <property type="entry name" value="Glyco_trans_4_4"/>
    <property type="match status" value="1"/>
</dbReference>
<dbReference type="Gene3D" id="3.40.50.2000">
    <property type="entry name" value="Glycogen Phosphorylase B"/>
    <property type="match status" value="2"/>
</dbReference>
<dbReference type="AlphaFoldDB" id="A0A2H4ZZI1"/>
<dbReference type="SUPFAM" id="SSF53756">
    <property type="entry name" value="UDP-Glycosyltransferase/glycogen phosphorylase"/>
    <property type="match status" value="1"/>
</dbReference>
<evidence type="ECO:0000259" key="1">
    <source>
        <dbReference type="Pfam" id="PF00534"/>
    </source>
</evidence>
<organism evidence="3 4">
    <name type="scientific">Haloarcula taiwanensis</name>
    <dbReference type="NCBI Taxonomy" id="1932004"/>
    <lineage>
        <taxon>Archaea</taxon>
        <taxon>Methanobacteriati</taxon>
        <taxon>Methanobacteriota</taxon>
        <taxon>Stenosarchaea group</taxon>
        <taxon>Halobacteria</taxon>
        <taxon>Halobacteriales</taxon>
        <taxon>Haloarculaceae</taxon>
        <taxon>Haloarcula</taxon>
    </lineage>
</organism>
<dbReference type="InterPro" id="IPR001296">
    <property type="entry name" value="Glyco_trans_1"/>
</dbReference>
<feature type="domain" description="Glycosyltransferase subfamily 4-like N-terminal" evidence="2">
    <location>
        <begin position="17"/>
        <end position="179"/>
    </location>
</feature>
<evidence type="ECO:0008006" key="5">
    <source>
        <dbReference type="Google" id="ProtNLM"/>
    </source>
</evidence>
<proteinExistence type="predicted"/>
<sequence>MTEPYRVLHLITRFLDGGAEKSVEQILSALRTAPEQYDLRVGVGAEHASERLDALRERGIDVTVFRAIRHYNPVTALPAVLCVARYLKHEQIDILHTHSTEAGVIGRWAGALADVPVTIHSVHGDPIASDRNPLLNATLYVFERASAPLSDRIVTNSVRVRDTYLDRGFGHPDQYEVIYDGLDLDAYRVPDRWDNLPSADEPVSLLFVGRLADGKGLFDLIEAVDQVAGEHPVKLDIAGEGESREELQDAVKRRGLEDNISFLGYCDDVARLLATADVFVLPSYREGMPRVVTEARAAGLPVVSTTVAGIPEQVSHGETGFLVEPGDISELSARIGQLVASPSLRRKMSKQTTADLSRFTLENMEQSYQSLYRDLVDSIS</sequence>
<name>A0A2H4ZZI1_9EURY</name>
<dbReference type="InterPro" id="IPR028098">
    <property type="entry name" value="Glyco_trans_4-like_N"/>
</dbReference>
<dbReference type="KEGG" id="hta:BVU17_10320"/>
<dbReference type="EMBL" id="CP019154">
    <property type="protein sequence ID" value="AUG47891.1"/>
    <property type="molecule type" value="Genomic_DNA"/>
</dbReference>
<reference evidence="3 4" key="1">
    <citation type="submission" date="2017-01" db="EMBL/GenBank/DDBJ databases">
        <title>A Red Light-Sensitive Sensory Rhodopsin I From Haloarcula taiwanensis, A New Haloarchaeon Isolated From Taiwan.</title>
        <authorList>
            <person name="Yang C.-S."/>
            <person name="Han Y.-A."/>
            <person name="Chen P.-C."/>
            <person name="Ng W.V."/>
            <person name="Chen T.-W."/>
        </authorList>
    </citation>
    <scope>NUCLEOTIDE SEQUENCE [LARGE SCALE GENOMIC DNA]</scope>
    <source>
        <strain evidence="3 4">Taiwanensis</strain>
    </source>
</reference>
<dbReference type="InterPro" id="IPR050194">
    <property type="entry name" value="Glycosyltransferase_grp1"/>
</dbReference>
<dbReference type="OrthoDB" id="132546at2157"/>
<accession>A0A2H4ZZI1</accession>
<dbReference type="Proteomes" id="UP000242917">
    <property type="component" value="Chromosome I"/>
</dbReference>
<evidence type="ECO:0000259" key="2">
    <source>
        <dbReference type="Pfam" id="PF13579"/>
    </source>
</evidence>
<dbReference type="PANTHER" id="PTHR45947">
    <property type="entry name" value="SULFOQUINOVOSYL TRANSFERASE SQD2"/>
    <property type="match status" value="1"/>
</dbReference>
<feature type="domain" description="Glycosyl transferase family 1" evidence="1">
    <location>
        <begin position="198"/>
        <end position="352"/>
    </location>
</feature>
<gene>
    <name evidence="3" type="ORF">BVU17_10320</name>
</gene>
<dbReference type="PANTHER" id="PTHR45947:SF3">
    <property type="entry name" value="SULFOQUINOVOSYL TRANSFERASE SQD2"/>
    <property type="match status" value="1"/>
</dbReference>